<dbReference type="AlphaFoldDB" id="A0A5B7JRN0"/>
<feature type="signal peptide" evidence="1">
    <location>
        <begin position="1"/>
        <end position="16"/>
    </location>
</feature>
<comment type="caution">
    <text evidence="2">The sequence shown here is derived from an EMBL/GenBank/DDBJ whole genome shotgun (WGS) entry which is preliminary data.</text>
</comment>
<reference evidence="2 3" key="1">
    <citation type="submission" date="2019-05" db="EMBL/GenBank/DDBJ databases">
        <title>Another draft genome of Portunus trituberculatus and its Hox gene families provides insights of decapod evolution.</title>
        <authorList>
            <person name="Jeong J.-H."/>
            <person name="Song I."/>
            <person name="Kim S."/>
            <person name="Choi T."/>
            <person name="Kim D."/>
            <person name="Ryu S."/>
            <person name="Kim W."/>
        </authorList>
    </citation>
    <scope>NUCLEOTIDE SEQUENCE [LARGE SCALE GENOMIC DNA]</scope>
    <source>
        <tissue evidence="2">Muscle</tissue>
    </source>
</reference>
<accession>A0A5B7JRN0</accession>
<proteinExistence type="predicted"/>
<gene>
    <name evidence="2" type="ORF">E2C01_092539</name>
</gene>
<sequence>MLGWLCKHYILTLVMAPIGPPVGPRTSGGRSFPDFLKTKRCW</sequence>
<keyword evidence="3" id="KW-1185">Reference proteome</keyword>
<dbReference type="Proteomes" id="UP000324222">
    <property type="component" value="Unassembled WGS sequence"/>
</dbReference>
<evidence type="ECO:0000256" key="1">
    <source>
        <dbReference type="SAM" id="SignalP"/>
    </source>
</evidence>
<dbReference type="EMBL" id="VSRR010109122">
    <property type="protein sequence ID" value="MPC97235.1"/>
    <property type="molecule type" value="Genomic_DNA"/>
</dbReference>
<evidence type="ECO:0000313" key="2">
    <source>
        <dbReference type="EMBL" id="MPC97235.1"/>
    </source>
</evidence>
<keyword evidence="1" id="KW-0732">Signal</keyword>
<protein>
    <submittedName>
        <fullName evidence="2">Uncharacterized protein</fullName>
    </submittedName>
</protein>
<evidence type="ECO:0000313" key="3">
    <source>
        <dbReference type="Proteomes" id="UP000324222"/>
    </source>
</evidence>
<feature type="chain" id="PRO_5022966221" evidence="1">
    <location>
        <begin position="17"/>
        <end position="42"/>
    </location>
</feature>
<name>A0A5B7JRN0_PORTR</name>
<organism evidence="2 3">
    <name type="scientific">Portunus trituberculatus</name>
    <name type="common">Swimming crab</name>
    <name type="synonym">Neptunus trituberculatus</name>
    <dbReference type="NCBI Taxonomy" id="210409"/>
    <lineage>
        <taxon>Eukaryota</taxon>
        <taxon>Metazoa</taxon>
        <taxon>Ecdysozoa</taxon>
        <taxon>Arthropoda</taxon>
        <taxon>Crustacea</taxon>
        <taxon>Multicrustacea</taxon>
        <taxon>Malacostraca</taxon>
        <taxon>Eumalacostraca</taxon>
        <taxon>Eucarida</taxon>
        <taxon>Decapoda</taxon>
        <taxon>Pleocyemata</taxon>
        <taxon>Brachyura</taxon>
        <taxon>Eubrachyura</taxon>
        <taxon>Portunoidea</taxon>
        <taxon>Portunidae</taxon>
        <taxon>Portuninae</taxon>
        <taxon>Portunus</taxon>
    </lineage>
</organism>